<dbReference type="NCBIfam" id="TIGR01488">
    <property type="entry name" value="HAD-SF-IB"/>
    <property type="match status" value="1"/>
</dbReference>
<evidence type="ECO:0008006" key="3">
    <source>
        <dbReference type="Google" id="ProtNLM"/>
    </source>
</evidence>
<dbReference type="InterPro" id="IPR036412">
    <property type="entry name" value="HAD-like_sf"/>
</dbReference>
<comment type="caution">
    <text evidence="1">The sequence shown here is derived from an EMBL/GenBank/DDBJ whole genome shotgun (WGS) entry which is preliminary data.</text>
</comment>
<dbReference type="SUPFAM" id="SSF56784">
    <property type="entry name" value="HAD-like"/>
    <property type="match status" value="1"/>
</dbReference>
<evidence type="ECO:0000313" key="2">
    <source>
        <dbReference type="Proteomes" id="UP000179183"/>
    </source>
</evidence>
<evidence type="ECO:0000313" key="1">
    <source>
        <dbReference type="EMBL" id="OGZ65841.1"/>
    </source>
</evidence>
<dbReference type="Gene3D" id="3.40.50.1000">
    <property type="entry name" value="HAD superfamily/HAD-like"/>
    <property type="match status" value="1"/>
</dbReference>
<sequence>MKKKVAIFDIDGTIFRSSLLIEVTESLVYEGVFPLKVRDIYTKSYNNWLNRKGSYEKYIGEVINAFEQNMKNIKYVDFVKASKNVIAFHKSRVYRYTRQIVKDLKKKNYFMLAISNSPKELVDDFCSNLGFDKVYGRVYEVGKNGKFTGKTLYLDLVSDKAKILQRAVEKEGLTLKGSIGVGDTESDIKFLKLVQRPICFNPNKKLYNHAKSVGWEIVVERKDVIYKI</sequence>
<dbReference type="Pfam" id="PF12710">
    <property type="entry name" value="HAD"/>
    <property type="match status" value="1"/>
</dbReference>
<accession>A0A1G2HUD2</accession>
<reference evidence="1 2" key="1">
    <citation type="journal article" date="2016" name="Nat. Commun.">
        <title>Thousands of microbial genomes shed light on interconnected biogeochemical processes in an aquifer system.</title>
        <authorList>
            <person name="Anantharaman K."/>
            <person name="Brown C.T."/>
            <person name="Hug L.A."/>
            <person name="Sharon I."/>
            <person name="Castelle C.J."/>
            <person name="Probst A.J."/>
            <person name="Thomas B.C."/>
            <person name="Singh A."/>
            <person name="Wilkins M.J."/>
            <person name="Karaoz U."/>
            <person name="Brodie E.L."/>
            <person name="Williams K.H."/>
            <person name="Hubbard S.S."/>
            <person name="Banfield J.F."/>
        </authorList>
    </citation>
    <scope>NUCLEOTIDE SEQUENCE [LARGE SCALE GENOMIC DNA]</scope>
</reference>
<dbReference type="InterPro" id="IPR023214">
    <property type="entry name" value="HAD_sf"/>
</dbReference>
<protein>
    <recommendedName>
        <fullName evidence="3">Haloacid dehalogenase</fullName>
    </recommendedName>
</protein>
<proteinExistence type="predicted"/>
<dbReference type="EMBL" id="MHOQ01000035">
    <property type="protein sequence ID" value="OGZ65841.1"/>
    <property type="molecule type" value="Genomic_DNA"/>
</dbReference>
<dbReference type="AlphaFoldDB" id="A0A1G2HUD2"/>
<gene>
    <name evidence="1" type="ORF">A3D34_03275</name>
</gene>
<organism evidence="1 2">
    <name type="scientific">Candidatus Staskawiczbacteria bacterium RIFCSPHIGHO2_02_FULL_33_16</name>
    <dbReference type="NCBI Taxonomy" id="1802204"/>
    <lineage>
        <taxon>Bacteria</taxon>
        <taxon>Candidatus Staskawicziibacteriota</taxon>
    </lineage>
</organism>
<dbReference type="InterPro" id="IPR050582">
    <property type="entry name" value="HAD-like_SerB"/>
</dbReference>
<name>A0A1G2HUD2_9BACT</name>
<dbReference type="Proteomes" id="UP000179183">
    <property type="component" value="Unassembled WGS sequence"/>
</dbReference>
<dbReference type="PANTHER" id="PTHR43344">
    <property type="entry name" value="PHOSPHOSERINE PHOSPHATASE"/>
    <property type="match status" value="1"/>
</dbReference>